<dbReference type="PANTHER" id="PTHR13903:SF8">
    <property type="entry name" value="PIRIN"/>
    <property type="match status" value="1"/>
</dbReference>
<dbReference type="GO" id="GO:0046872">
    <property type="term" value="F:metal ion binding"/>
    <property type="evidence" value="ECO:0007669"/>
    <property type="project" value="UniProtKB-KW"/>
</dbReference>
<evidence type="ECO:0000256" key="1">
    <source>
        <dbReference type="ARBA" id="ARBA00008416"/>
    </source>
</evidence>
<feature type="binding site" evidence="2">
    <location>
        <position position="59"/>
    </location>
    <ligand>
        <name>Fe cation</name>
        <dbReference type="ChEBI" id="CHEBI:24875"/>
    </ligand>
</feature>
<feature type="binding site" evidence="2">
    <location>
        <position position="101"/>
    </location>
    <ligand>
        <name>Fe cation</name>
        <dbReference type="ChEBI" id="CHEBI:24875"/>
    </ligand>
</feature>
<evidence type="ECO:0000259" key="5">
    <source>
        <dbReference type="Pfam" id="PF05726"/>
    </source>
</evidence>
<dbReference type="AlphaFoldDB" id="A0A0P1BLR5"/>
<dbReference type="Pfam" id="PF02678">
    <property type="entry name" value="Pirin"/>
    <property type="match status" value="1"/>
</dbReference>
<dbReference type="Gene3D" id="2.60.120.10">
    <property type="entry name" value="Jelly Rolls"/>
    <property type="match status" value="2"/>
</dbReference>
<dbReference type="STRING" id="401625.A0A0P1BLR5"/>
<dbReference type="InterPro" id="IPR014710">
    <property type="entry name" value="RmlC-like_jellyroll"/>
</dbReference>
<dbReference type="EMBL" id="CCYA01000318">
    <property type="protein sequence ID" value="CEH16673.1"/>
    <property type="molecule type" value="Genomic_DNA"/>
</dbReference>
<feature type="binding site" evidence="2">
    <location>
        <position position="103"/>
    </location>
    <ligand>
        <name>Fe cation</name>
        <dbReference type="ChEBI" id="CHEBI:24875"/>
    </ligand>
</feature>
<evidence type="ECO:0000256" key="2">
    <source>
        <dbReference type="PIRSR" id="PIRSR006232-1"/>
    </source>
</evidence>
<dbReference type="InterPro" id="IPR012093">
    <property type="entry name" value="Pirin"/>
</dbReference>
<accession>A0A0P1BLR5</accession>
<name>A0A0P1BLR5_9BASI</name>
<evidence type="ECO:0000313" key="7">
    <source>
        <dbReference type="Proteomes" id="UP000054845"/>
    </source>
</evidence>
<dbReference type="OrthoDB" id="198735at2759"/>
<evidence type="ECO:0000256" key="3">
    <source>
        <dbReference type="RuleBase" id="RU003457"/>
    </source>
</evidence>
<evidence type="ECO:0000259" key="4">
    <source>
        <dbReference type="Pfam" id="PF02678"/>
    </source>
</evidence>
<dbReference type="InterPro" id="IPR008778">
    <property type="entry name" value="Pirin_C_dom"/>
</dbReference>
<feature type="domain" description="Pirin N-terminal" evidence="4">
    <location>
        <begin position="25"/>
        <end position="126"/>
    </location>
</feature>
<organism evidence="6 7">
    <name type="scientific">Ceraceosorus bombacis</name>
    <dbReference type="NCBI Taxonomy" id="401625"/>
    <lineage>
        <taxon>Eukaryota</taxon>
        <taxon>Fungi</taxon>
        <taxon>Dikarya</taxon>
        <taxon>Basidiomycota</taxon>
        <taxon>Ustilaginomycotina</taxon>
        <taxon>Exobasidiomycetes</taxon>
        <taxon>Ceraceosorales</taxon>
        <taxon>Ceraceosoraceae</taxon>
        <taxon>Ceraceosorus</taxon>
    </lineage>
</organism>
<dbReference type="PANTHER" id="PTHR13903">
    <property type="entry name" value="PIRIN-RELATED"/>
    <property type="match status" value="1"/>
</dbReference>
<dbReference type="Proteomes" id="UP000054845">
    <property type="component" value="Unassembled WGS sequence"/>
</dbReference>
<comment type="cofactor">
    <cofactor evidence="2">
        <name>Fe cation</name>
        <dbReference type="ChEBI" id="CHEBI:24875"/>
    </cofactor>
    <text evidence="2">Binds 1 Fe cation per subunit.</text>
</comment>
<comment type="similarity">
    <text evidence="1 3">Belongs to the pirin family.</text>
</comment>
<dbReference type="Pfam" id="PF05726">
    <property type="entry name" value="Pirin_C"/>
    <property type="match status" value="1"/>
</dbReference>
<keyword evidence="7" id="KW-1185">Reference proteome</keyword>
<keyword evidence="2" id="KW-0479">Metal-binding</keyword>
<dbReference type="CDD" id="cd02909">
    <property type="entry name" value="cupin_pirin_N"/>
    <property type="match status" value="1"/>
</dbReference>
<evidence type="ECO:0000313" key="6">
    <source>
        <dbReference type="EMBL" id="CEH16673.1"/>
    </source>
</evidence>
<dbReference type="SUPFAM" id="SSF51182">
    <property type="entry name" value="RmlC-like cupins"/>
    <property type="match status" value="1"/>
</dbReference>
<proteinExistence type="inferred from homology"/>
<dbReference type="InterPro" id="IPR011051">
    <property type="entry name" value="RmlC_Cupin_sf"/>
</dbReference>
<dbReference type="PIRSF" id="PIRSF006232">
    <property type="entry name" value="Pirin"/>
    <property type="match status" value="1"/>
</dbReference>
<protein>
    <submittedName>
        <fullName evidence="6">PIRIN</fullName>
    </submittedName>
</protein>
<feature type="domain" description="Pirin C-terminal" evidence="5">
    <location>
        <begin position="167"/>
        <end position="249"/>
    </location>
</feature>
<feature type="binding site" evidence="2">
    <location>
        <position position="57"/>
    </location>
    <ligand>
        <name>Fe cation</name>
        <dbReference type="ChEBI" id="CHEBI:24875"/>
    </ligand>
</feature>
<sequence length="261" mass="28655">MTQVSRRVVQEVPAVETPEGAGAVVRRSIGTPALRNLSPFLMLDHFRIGEGAGFPDHPHRGMTTVTYMLSGQVQHEDFAGHAGTIGPGSLQWMTAGRGIVHAEMPLHRDPKTNAKLEDPIGLQLWIDLPQEMKSSEPFYQESAAQAIPTALPRADQPVETEGKAWSIKVISGESHGVQSKVRTPDRGHCWYFDNGAWIEHAGDVQEEARFVIIAGEPLKQNVVQHGPFVMTSKADIYQAFQDYAGGKNGFERAPGWRSKIG</sequence>
<dbReference type="InterPro" id="IPR003829">
    <property type="entry name" value="Pirin_N_dom"/>
</dbReference>
<keyword evidence="2" id="KW-0408">Iron</keyword>
<reference evidence="6 7" key="1">
    <citation type="submission" date="2014-09" db="EMBL/GenBank/DDBJ databases">
        <authorList>
            <person name="Magalhaes I.L.F."/>
            <person name="Oliveira U."/>
            <person name="Santos F.R."/>
            <person name="Vidigal T.H.D.A."/>
            <person name="Brescovit A.D."/>
            <person name="Santos A.J."/>
        </authorList>
    </citation>
    <scope>NUCLEOTIDE SEQUENCE [LARGE SCALE GENOMIC DNA]</scope>
</reference>